<keyword evidence="3" id="KW-1185">Reference proteome</keyword>
<comment type="caution">
    <text evidence="2">The sequence shown here is derived from an EMBL/GenBank/DDBJ whole genome shotgun (WGS) entry which is preliminary data.</text>
</comment>
<evidence type="ECO:0000313" key="2">
    <source>
        <dbReference type="EMBL" id="RYR38989.1"/>
    </source>
</evidence>
<dbReference type="GO" id="GO:0009507">
    <property type="term" value="C:chloroplast"/>
    <property type="evidence" value="ECO:0007669"/>
    <property type="project" value="TreeGrafter"/>
</dbReference>
<dbReference type="PANTHER" id="PTHR46642">
    <property type="entry name" value="DUAL SPECIFICITY PHOSPHATASE, SUBGROUP, CATALYTIC DOMAIN"/>
    <property type="match status" value="1"/>
</dbReference>
<dbReference type="InterPro" id="IPR029021">
    <property type="entry name" value="Prot-tyrosine_phosphatase-like"/>
</dbReference>
<protein>
    <recommendedName>
        <fullName evidence="4">Tyrosine specific protein phosphatases domain-containing protein</fullName>
    </recommendedName>
</protein>
<dbReference type="GO" id="GO:0005983">
    <property type="term" value="P:starch catabolic process"/>
    <property type="evidence" value="ECO:0007669"/>
    <property type="project" value="TreeGrafter"/>
</dbReference>
<dbReference type="STRING" id="3818.A0A445BJZ0"/>
<dbReference type="GO" id="GO:0019203">
    <property type="term" value="F:carbohydrate phosphatase activity"/>
    <property type="evidence" value="ECO:0007669"/>
    <property type="project" value="TreeGrafter"/>
</dbReference>
<dbReference type="EMBL" id="SDMP01000009">
    <property type="protein sequence ID" value="RYR38989.1"/>
    <property type="molecule type" value="Genomic_DNA"/>
</dbReference>
<evidence type="ECO:0000256" key="1">
    <source>
        <dbReference type="SAM" id="MobiDB-lite"/>
    </source>
</evidence>
<dbReference type="Gene3D" id="3.90.190.10">
    <property type="entry name" value="Protein tyrosine phosphatase superfamily"/>
    <property type="match status" value="1"/>
</dbReference>
<organism evidence="2 3">
    <name type="scientific">Arachis hypogaea</name>
    <name type="common">Peanut</name>
    <dbReference type="NCBI Taxonomy" id="3818"/>
    <lineage>
        <taxon>Eukaryota</taxon>
        <taxon>Viridiplantae</taxon>
        <taxon>Streptophyta</taxon>
        <taxon>Embryophyta</taxon>
        <taxon>Tracheophyta</taxon>
        <taxon>Spermatophyta</taxon>
        <taxon>Magnoliopsida</taxon>
        <taxon>eudicotyledons</taxon>
        <taxon>Gunneridae</taxon>
        <taxon>Pentapetalae</taxon>
        <taxon>rosids</taxon>
        <taxon>fabids</taxon>
        <taxon>Fabales</taxon>
        <taxon>Fabaceae</taxon>
        <taxon>Papilionoideae</taxon>
        <taxon>50 kb inversion clade</taxon>
        <taxon>dalbergioids sensu lato</taxon>
        <taxon>Dalbergieae</taxon>
        <taxon>Pterocarpus clade</taxon>
        <taxon>Arachis</taxon>
    </lineage>
</organism>
<dbReference type="SUPFAM" id="SSF52799">
    <property type="entry name" value="(Phosphotyrosine protein) phosphatases II"/>
    <property type="match status" value="1"/>
</dbReference>
<dbReference type="Proteomes" id="UP000289738">
    <property type="component" value="Chromosome A09"/>
</dbReference>
<evidence type="ECO:0000313" key="3">
    <source>
        <dbReference type="Proteomes" id="UP000289738"/>
    </source>
</evidence>
<accession>A0A445BJZ0</accession>
<feature type="compositionally biased region" description="Basic and acidic residues" evidence="1">
    <location>
        <begin position="1"/>
        <end position="15"/>
    </location>
</feature>
<feature type="region of interest" description="Disordered" evidence="1">
    <location>
        <begin position="1"/>
        <end position="21"/>
    </location>
</feature>
<dbReference type="GO" id="GO:2001070">
    <property type="term" value="F:starch binding"/>
    <property type="evidence" value="ECO:0007669"/>
    <property type="project" value="TreeGrafter"/>
</dbReference>
<evidence type="ECO:0008006" key="4">
    <source>
        <dbReference type="Google" id="ProtNLM"/>
    </source>
</evidence>
<proteinExistence type="predicted"/>
<dbReference type="InterPro" id="IPR052832">
    <property type="entry name" value="Starch-Glucan_Phosphatase"/>
</dbReference>
<reference evidence="2 3" key="1">
    <citation type="submission" date="2019-01" db="EMBL/GenBank/DDBJ databases">
        <title>Sequencing of cultivated peanut Arachis hypogaea provides insights into genome evolution and oil improvement.</title>
        <authorList>
            <person name="Chen X."/>
        </authorList>
    </citation>
    <scope>NUCLEOTIDE SEQUENCE [LARGE SCALE GENOMIC DNA]</scope>
    <source>
        <strain evidence="3">cv. Fuhuasheng</strain>
        <tissue evidence="2">Leaves</tissue>
    </source>
</reference>
<name>A0A445BJZ0_ARAHY</name>
<dbReference type="AlphaFoldDB" id="A0A445BJZ0"/>
<gene>
    <name evidence="2" type="ORF">Ahy_A09g044363</name>
</gene>
<sequence length="96" mass="10541">MKQLVMDDKIDRGSGRQDSCGSSIHGDYRCVDPKVKIDFDPNSLQNILPKAVSSLEWAISKGKGRVYVYCTAGLGRAPGGYKINANMLDFILTEIC</sequence>
<dbReference type="PANTHER" id="PTHR46642:SF2">
    <property type="entry name" value="PHOSPHOGLUCAN PHOSPHATASE LSF2, CHLOROPLASTIC"/>
    <property type="match status" value="1"/>
</dbReference>